<dbReference type="Proteomes" id="UP000321337">
    <property type="component" value="Unassembled WGS sequence"/>
</dbReference>
<feature type="signal peptide" evidence="1">
    <location>
        <begin position="1"/>
        <end position="18"/>
    </location>
</feature>
<dbReference type="Pfam" id="PF13511">
    <property type="entry name" value="DUF4124"/>
    <property type="match status" value="1"/>
</dbReference>
<feature type="domain" description="DUF4124" evidence="2">
    <location>
        <begin position="12"/>
        <end position="51"/>
    </location>
</feature>
<sequence length="201" mass="22960">MRVLFWVMIFGLALPAQAALYKWVDVQGRTHYSDTLPQQATGRANVELDKQGLTVRQNAGTMTPEQRQLHAAEQARLQQELQTKTEQKRRDTALLNTYTTPAEIDLARDRNLEQAKLTINSNQIQLRQIRARQAQLDQQMAVSARDKRPIPAHVTETRDANAREIVRLEGIIAQKRKEMTGTRAKFDADKARFIELTGTTR</sequence>
<evidence type="ECO:0000259" key="2">
    <source>
        <dbReference type="Pfam" id="PF13511"/>
    </source>
</evidence>
<gene>
    <name evidence="3" type="ORF">TPL01_01610</name>
</gene>
<keyword evidence="4" id="KW-1185">Reference proteome</keyword>
<dbReference type="InterPro" id="IPR025392">
    <property type="entry name" value="DUF4124"/>
</dbReference>
<comment type="caution">
    <text evidence="3">The sequence shown here is derived from an EMBL/GenBank/DDBJ whole genome shotgun (WGS) entry which is preliminary data.</text>
</comment>
<organism evidence="3 4">
    <name type="scientific">Sulfuriferula plumbiphila</name>
    <dbReference type="NCBI Taxonomy" id="171865"/>
    <lineage>
        <taxon>Bacteria</taxon>
        <taxon>Pseudomonadati</taxon>
        <taxon>Pseudomonadota</taxon>
        <taxon>Betaproteobacteria</taxon>
        <taxon>Nitrosomonadales</taxon>
        <taxon>Sulfuricellaceae</taxon>
        <taxon>Sulfuriferula</taxon>
    </lineage>
</organism>
<reference evidence="3 4" key="1">
    <citation type="submission" date="2019-07" db="EMBL/GenBank/DDBJ databases">
        <title>Whole genome shotgun sequence of Thiobacillus plumbophilus NBRC 107929.</title>
        <authorList>
            <person name="Hosoyama A."/>
            <person name="Uohara A."/>
            <person name="Ohji S."/>
            <person name="Ichikawa N."/>
        </authorList>
    </citation>
    <scope>NUCLEOTIDE SEQUENCE [LARGE SCALE GENOMIC DNA]</scope>
    <source>
        <strain evidence="3 4">NBRC 107929</strain>
    </source>
</reference>
<feature type="chain" id="PRO_5021751602" description="DUF4124 domain-containing protein" evidence="1">
    <location>
        <begin position="19"/>
        <end position="201"/>
    </location>
</feature>
<name>A0A512L3H7_9PROT</name>
<dbReference type="RefSeq" id="WP_147069774.1">
    <property type="nucleotide sequence ID" value="NZ_AP021884.1"/>
</dbReference>
<dbReference type="AlphaFoldDB" id="A0A512L3H7"/>
<dbReference type="EMBL" id="BKAD01000001">
    <property type="protein sequence ID" value="GEP29023.1"/>
    <property type="molecule type" value="Genomic_DNA"/>
</dbReference>
<evidence type="ECO:0000256" key="1">
    <source>
        <dbReference type="SAM" id="SignalP"/>
    </source>
</evidence>
<keyword evidence="1" id="KW-0732">Signal</keyword>
<protein>
    <recommendedName>
        <fullName evidence="2">DUF4124 domain-containing protein</fullName>
    </recommendedName>
</protein>
<accession>A0A512L3H7</accession>
<proteinExistence type="predicted"/>
<evidence type="ECO:0000313" key="4">
    <source>
        <dbReference type="Proteomes" id="UP000321337"/>
    </source>
</evidence>
<dbReference type="OrthoDB" id="7064973at2"/>
<evidence type="ECO:0000313" key="3">
    <source>
        <dbReference type="EMBL" id="GEP29023.1"/>
    </source>
</evidence>